<dbReference type="AlphaFoldDB" id="A0A813EHF6"/>
<proteinExistence type="predicted"/>
<gene>
    <name evidence="1" type="ORF">PGLA1383_LOCUS17129</name>
</gene>
<reference evidence="1" key="1">
    <citation type="submission" date="2021-02" db="EMBL/GenBank/DDBJ databases">
        <authorList>
            <person name="Dougan E. K."/>
            <person name="Rhodes N."/>
            <person name="Thang M."/>
            <person name="Chan C."/>
        </authorList>
    </citation>
    <scope>NUCLEOTIDE SEQUENCE</scope>
</reference>
<keyword evidence="2" id="KW-1185">Reference proteome</keyword>
<protein>
    <submittedName>
        <fullName evidence="1">Uncharacterized protein</fullName>
    </submittedName>
</protein>
<dbReference type="Gene3D" id="2.60.120.620">
    <property type="entry name" value="q2cbj1_9rhob like domain"/>
    <property type="match status" value="1"/>
</dbReference>
<comment type="caution">
    <text evidence="1">The sequence shown here is derived from an EMBL/GenBank/DDBJ whole genome shotgun (WGS) entry which is preliminary data.</text>
</comment>
<name>A0A813EHF6_POLGL</name>
<evidence type="ECO:0000313" key="2">
    <source>
        <dbReference type="Proteomes" id="UP000654075"/>
    </source>
</evidence>
<dbReference type="Proteomes" id="UP000654075">
    <property type="component" value="Unassembled WGS sequence"/>
</dbReference>
<accession>A0A813EHF6</accession>
<sequence length="1073" mass="118194">MGPVKEKIKTTASKEAMRWCDEVQEGGIERGPSDSGNDFDIRMSEEPDGVLAAQKIVDILRQRGVCLIEANAPLELIRAAHDEAESLLEEGEFKPPMRVHDDRSMLEAQLWSQALQDEEKAVWIRESESKAVHLKNALKLLGKNMADFCGGLGPLLEKDLGVSFDRIGQAMLTCYTGERQYALHIDNPHAGHEQGLPDNGLHLQLLPRDKSFVQLGVLAMAGFGRLGPLQRSRSRQLINKVVKFITKLKETITQTTAELAKNVQTVAEATTTIEGMAGSAAEARANVEYLTKQIAENSAKQKEASTIRDKENGVFKSASANLTESIEGTTKIDMRRATATIRHLLESADAVDRGSPDSTDVLQKFVRTPDSELMKLSRPAGEYQSQIGSILASIFQLLSDFQADLRLATDQEATSQTGYNTLMSTMSTELDAMTKQKAETMANNAEAIKTLTDANDLRTNTESELAANTKLQEETTLSCKVKGEQFDVRAKLRDQELVGISKARELAAQQALLLDASGYTAGSPAFLGLRRADSRFDLLNNGGECQSKMASGRVLGYKLADSQLSLTGAERQVCMEPVSILLAFGAIAVYATRRAKQISKKARAETLPELLAATTVDDGATVQVLAVHVLNSSLNRQLLGNRLKVRVKYGDPGVSIRCDTAEAVASAPAPSPAARYVFRLHRDQSEHHVEANFGTTCIFHGQRYTENLLRFQVMKHGLLGRTVARAELRVSALNMLSTWSEYKVQLEGTSLRGSRILGQLDIALETRVMRKLELRQYLSVLGAQQQQEAFLMGILPVTEGEVTQDEASSSADDEAIVKGQYITAPPKVRRFPGCISCGSSSAQDTAIMRGTKSHLGGAWMANGFMAINNGDIKPTDRDNFDPKDNEHGPNMYTCCEQYIKPLTKRAGSMSWALMRHPEGLRCELFITHGWIEGMFEFLDKVLNSWPMGKTAAYVCMLSNPQNLDVSSMIRNPRESPFAICLESASHLLVIPNKHISIYSRLWCVYEAVGQLIGWIGQRDGFGCVLLGVASASVCCYCRCFVVFVIILFMLFIQWAASVRRPFWPLPFVSAVRF</sequence>
<evidence type="ECO:0000313" key="1">
    <source>
        <dbReference type="EMBL" id="CAE8598728.1"/>
    </source>
</evidence>
<dbReference type="EMBL" id="CAJNNV010010523">
    <property type="protein sequence ID" value="CAE8598728.1"/>
    <property type="molecule type" value="Genomic_DNA"/>
</dbReference>
<organism evidence="1 2">
    <name type="scientific">Polarella glacialis</name>
    <name type="common">Dinoflagellate</name>
    <dbReference type="NCBI Taxonomy" id="89957"/>
    <lineage>
        <taxon>Eukaryota</taxon>
        <taxon>Sar</taxon>
        <taxon>Alveolata</taxon>
        <taxon>Dinophyceae</taxon>
        <taxon>Suessiales</taxon>
        <taxon>Suessiaceae</taxon>
        <taxon>Polarella</taxon>
    </lineage>
</organism>